<keyword evidence="2" id="KW-1185">Reference proteome</keyword>
<evidence type="ECO:0008006" key="3">
    <source>
        <dbReference type="Google" id="ProtNLM"/>
    </source>
</evidence>
<name>A0A6A4FCD1_9STRA</name>
<protein>
    <recommendedName>
        <fullName evidence="3">HTH CENPB-type domain-containing protein</fullName>
    </recommendedName>
</protein>
<dbReference type="EMBL" id="QXFT01000390">
    <property type="protein sequence ID" value="KAE9345275.1"/>
    <property type="molecule type" value="Genomic_DNA"/>
</dbReference>
<proteinExistence type="predicted"/>
<reference evidence="1 2" key="1">
    <citation type="submission" date="2018-08" db="EMBL/GenBank/DDBJ databases">
        <title>Genomic investigation of the strawberry pathogen Phytophthora fragariae indicates pathogenicity is determined by transcriptional variation in three key races.</title>
        <authorList>
            <person name="Adams T.M."/>
            <person name="Armitage A.D."/>
            <person name="Sobczyk M.K."/>
            <person name="Bates H.J."/>
            <person name="Dunwell J.M."/>
            <person name="Nellist C.F."/>
            <person name="Harrison R.J."/>
        </authorList>
    </citation>
    <scope>NUCLEOTIDE SEQUENCE [LARGE SCALE GENOMIC DNA]</scope>
    <source>
        <strain evidence="1 2">SCRP333</strain>
    </source>
</reference>
<dbReference type="AlphaFoldDB" id="A0A6A4FCD1"/>
<organism evidence="1 2">
    <name type="scientific">Phytophthora rubi</name>
    <dbReference type="NCBI Taxonomy" id="129364"/>
    <lineage>
        <taxon>Eukaryota</taxon>
        <taxon>Sar</taxon>
        <taxon>Stramenopiles</taxon>
        <taxon>Oomycota</taxon>
        <taxon>Peronosporomycetes</taxon>
        <taxon>Peronosporales</taxon>
        <taxon>Peronosporaceae</taxon>
        <taxon>Phytophthora</taxon>
    </lineage>
</organism>
<comment type="caution">
    <text evidence="1">The sequence shown here is derived from an EMBL/GenBank/DDBJ whole genome shotgun (WGS) entry which is preliminary data.</text>
</comment>
<evidence type="ECO:0000313" key="2">
    <source>
        <dbReference type="Proteomes" id="UP000434957"/>
    </source>
</evidence>
<dbReference type="Gene3D" id="1.10.10.60">
    <property type="entry name" value="Homeodomain-like"/>
    <property type="match status" value="1"/>
</dbReference>
<accession>A0A6A4FCD1</accession>
<evidence type="ECO:0000313" key="1">
    <source>
        <dbReference type="EMBL" id="KAE9345275.1"/>
    </source>
</evidence>
<dbReference type="Proteomes" id="UP000434957">
    <property type="component" value="Unassembled WGS sequence"/>
</dbReference>
<gene>
    <name evidence="1" type="ORF">PR003_g8035</name>
</gene>
<sequence>MPRTSLTKAQQLHLCDYHRSHPRMKCMALAQWCQETFDLDRMPGEGTVSKILREEEKLRNVDVDYRDVRRMRSAERRLLERNILETLALYEGRSSLTYYSVVFLARMAAAELGIPASKLPQLTTGGWCKHFLAQHGYRVRRAHGEIHSVDVPTAVMGAAKLRAKIAKYDLNNVLNLDEAAYFYKAVSRVSVCLGVAPALKINKSCMTFLVGSKATGAEKLRLLVLGKSKKPRWLPEKPDSMGYIGTSKD</sequence>